<protein>
    <submittedName>
        <fullName evidence="2">Uncharacterized protein</fullName>
    </submittedName>
</protein>
<organism evidence="2 3">
    <name type="scientific">Elasticomyces elasticus</name>
    <dbReference type="NCBI Taxonomy" id="574655"/>
    <lineage>
        <taxon>Eukaryota</taxon>
        <taxon>Fungi</taxon>
        <taxon>Dikarya</taxon>
        <taxon>Ascomycota</taxon>
        <taxon>Pezizomycotina</taxon>
        <taxon>Dothideomycetes</taxon>
        <taxon>Dothideomycetidae</taxon>
        <taxon>Mycosphaerellales</taxon>
        <taxon>Teratosphaeriaceae</taxon>
        <taxon>Elasticomyces</taxon>
    </lineage>
</organism>
<evidence type="ECO:0000313" key="3">
    <source>
        <dbReference type="Proteomes" id="UP001310594"/>
    </source>
</evidence>
<dbReference type="EMBL" id="JAVRQU010000007">
    <property type="protein sequence ID" value="KAK5700465.1"/>
    <property type="molecule type" value="Genomic_DNA"/>
</dbReference>
<accession>A0AAN7W828</accession>
<dbReference type="Proteomes" id="UP001310594">
    <property type="component" value="Unassembled WGS sequence"/>
</dbReference>
<feature type="compositionally biased region" description="Polar residues" evidence="1">
    <location>
        <begin position="1"/>
        <end position="10"/>
    </location>
</feature>
<sequence>MESFNSFSFHSDTKEISRKQLEERYETHDGSSETHQYTGPLSSAPYEMRRSVAQEPRPRPYYGEYQLFPSEDFDDFFGPSDQGSGEYQLSPSAQYGSNNQPRDQHWHRHDSATSRSPKHHASSQATQNDFLMDSGMNELMPDQYVLGEDGFLQYNEMYYDTVAISDGRISSSDLGQPQILVGYTPPAPPAPVNAPVAVLAQANAPSAPAPFVAPGVLFGIPLNLMVANANPPHPRNNPVVPTAVTIYTLGPALPTFVNVLGIRRLAGHGVDLEAGVNVPAKEAQMPHCWVSIAKLLMAMPLSTIAYSNILLRAKGNGWSTRLMAAVMLYARGIVDDDALERRDRCLRHQIIKAGQETYPHRLDWPTRDYPNDVQAVTTYDATVYAPRQFLAARIAPKTLAEIGTEWLNFPPAQDC</sequence>
<feature type="compositionally biased region" description="Basic and acidic residues" evidence="1">
    <location>
        <begin position="47"/>
        <end position="58"/>
    </location>
</feature>
<comment type="caution">
    <text evidence="2">The sequence shown here is derived from an EMBL/GenBank/DDBJ whole genome shotgun (WGS) entry which is preliminary data.</text>
</comment>
<dbReference type="AlphaFoldDB" id="A0AAN7W828"/>
<gene>
    <name evidence="2" type="ORF">LTR97_004982</name>
</gene>
<feature type="compositionally biased region" description="Polar residues" evidence="1">
    <location>
        <begin position="81"/>
        <end position="101"/>
    </location>
</feature>
<feature type="region of interest" description="Disordered" evidence="1">
    <location>
        <begin position="1"/>
        <end position="124"/>
    </location>
</feature>
<evidence type="ECO:0000256" key="1">
    <source>
        <dbReference type="SAM" id="MobiDB-lite"/>
    </source>
</evidence>
<name>A0AAN7W828_9PEZI</name>
<proteinExistence type="predicted"/>
<reference evidence="2" key="1">
    <citation type="submission" date="2023-08" db="EMBL/GenBank/DDBJ databases">
        <title>Black Yeasts Isolated from many extreme environments.</title>
        <authorList>
            <person name="Coleine C."/>
            <person name="Stajich J.E."/>
            <person name="Selbmann L."/>
        </authorList>
    </citation>
    <scope>NUCLEOTIDE SEQUENCE</scope>
    <source>
        <strain evidence="2">CCFEE 5810</strain>
    </source>
</reference>
<evidence type="ECO:0000313" key="2">
    <source>
        <dbReference type="EMBL" id="KAK5700465.1"/>
    </source>
</evidence>
<feature type="compositionally biased region" description="Basic and acidic residues" evidence="1">
    <location>
        <begin position="11"/>
        <end position="32"/>
    </location>
</feature>